<accession>A0A0C3NWV7</accession>
<feature type="non-terminal residue" evidence="1">
    <location>
        <position position="1"/>
    </location>
</feature>
<evidence type="ECO:0000313" key="1">
    <source>
        <dbReference type="EMBL" id="KIP09899.1"/>
    </source>
</evidence>
<dbReference type="EMBL" id="KN840460">
    <property type="protein sequence ID" value="KIP09899.1"/>
    <property type="molecule type" value="Genomic_DNA"/>
</dbReference>
<dbReference type="Proteomes" id="UP000053257">
    <property type="component" value="Unassembled WGS sequence"/>
</dbReference>
<gene>
    <name evidence="1" type="ORF">PHLGIDRAFT_45214</name>
</gene>
<keyword evidence="2" id="KW-1185">Reference proteome</keyword>
<feature type="non-terminal residue" evidence="1">
    <location>
        <position position="93"/>
    </location>
</feature>
<dbReference type="OrthoDB" id="2667096at2759"/>
<reference evidence="1 2" key="1">
    <citation type="journal article" date="2014" name="PLoS Genet.">
        <title>Analysis of the Phlebiopsis gigantea genome, transcriptome and secretome provides insight into its pioneer colonization strategies of wood.</title>
        <authorList>
            <person name="Hori C."/>
            <person name="Ishida T."/>
            <person name="Igarashi K."/>
            <person name="Samejima M."/>
            <person name="Suzuki H."/>
            <person name="Master E."/>
            <person name="Ferreira P."/>
            <person name="Ruiz-Duenas F.J."/>
            <person name="Held B."/>
            <person name="Canessa P."/>
            <person name="Larrondo L.F."/>
            <person name="Schmoll M."/>
            <person name="Druzhinina I.S."/>
            <person name="Kubicek C.P."/>
            <person name="Gaskell J.A."/>
            <person name="Kersten P."/>
            <person name="St John F."/>
            <person name="Glasner J."/>
            <person name="Sabat G."/>
            <person name="Splinter BonDurant S."/>
            <person name="Syed K."/>
            <person name="Yadav J."/>
            <person name="Mgbeahuruike A.C."/>
            <person name="Kovalchuk A."/>
            <person name="Asiegbu F.O."/>
            <person name="Lackner G."/>
            <person name="Hoffmeister D."/>
            <person name="Rencoret J."/>
            <person name="Gutierrez A."/>
            <person name="Sun H."/>
            <person name="Lindquist E."/>
            <person name="Barry K."/>
            <person name="Riley R."/>
            <person name="Grigoriev I.V."/>
            <person name="Henrissat B."/>
            <person name="Kues U."/>
            <person name="Berka R.M."/>
            <person name="Martinez A.T."/>
            <person name="Covert S.F."/>
            <person name="Blanchette R.A."/>
            <person name="Cullen D."/>
        </authorList>
    </citation>
    <scope>NUCLEOTIDE SEQUENCE [LARGE SCALE GENOMIC DNA]</scope>
    <source>
        <strain evidence="1 2">11061_1 CR5-6</strain>
    </source>
</reference>
<name>A0A0C3NWV7_PHLG1</name>
<dbReference type="HOGENOM" id="CLU_2405412_0_0_1"/>
<proteinExistence type="predicted"/>
<organism evidence="1 2">
    <name type="scientific">Phlebiopsis gigantea (strain 11061_1 CR5-6)</name>
    <name type="common">White-rot fungus</name>
    <name type="synonym">Peniophora gigantea</name>
    <dbReference type="NCBI Taxonomy" id="745531"/>
    <lineage>
        <taxon>Eukaryota</taxon>
        <taxon>Fungi</taxon>
        <taxon>Dikarya</taxon>
        <taxon>Basidiomycota</taxon>
        <taxon>Agaricomycotina</taxon>
        <taxon>Agaricomycetes</taxon>
        <taxon>Polyporales</taxon>
        <taxon>Phanerochaetaceae</taxon>
        <taxon>Phlebiopsis</taxon>
    </lineage>
</organism>
<evidence type="ECO:0000313" key="2">
    <source>
        <dbReference type="Proteomes" id="UP000053257"/>
    </source>
</evidence>
<dbReference type="AlphaFoldDB" id="A0A0C3NWV7"/>
<sequence>PSEASTDLHRWDPVGGKIIIKVSVPSTDDIWRFKVQEHVSFRAFRAKVELKVGFAVVFTDRDPAGRRIVSEDAFRRWVAGRVKNGRNYPITAH</sequence>
<protein>
    <submittedName>
        <fullName evidence="1">Uncharacterized protein</fullName>
    </submittedName>
</protein>